<comment type="caution">
    <text evidence="4">The sequence shown here is derived from an EMBL/GenBank/DDBJ whole genome shotgun (WGS) entry which is preliminary data.</text>
</comment>
<dbReference type="InterPro" id="IPR006047">
    <property type="entry name" value="GH13_cat_dom"/>
</dbReference>
<dbReference type="Pfam" id="PF00128">
    <property type="entry name" value="Alpha-amylase"/>
    <property type="match status" value="1"/>
</dbReference>
<dbReference type="InterPro" id="IPR004193">
    <property type="entry name" value="Glyco_hydro_13_N"/>
</dbReference>
<evidence type="ECO:0000313" key="5">
    <source>
        <dbReference type="Proteomes" id="UP000697998"/>
    </source>
</evidence>
<dbReference type="Proteomes" id="UP000697998">
    <property type="component" value="Unassembled WGS sequence"/>
</dbReference>
<feature type="signal peptide" evidence="2">
    <location>
        <begin position="1"/>
        <end position="25"/>
    </location>
</feature>
<dbReference type="PANTHER" id="PTHR43002">
    <property type="entry name" value="GLYCOGEN DEBRANCHING ENZYME"/>
    <property type="match status" value="1"/>
</dbReference>
<comment type="similarity">
    <text evidence="1">Belongs to the glycosyl hydrolase 13 family.</text>
</comment>
<dbReference type="EMBL" id="JADJMH010000002">
    <property type="protein sequence ID" value="MBK7674174.1"/>
    <property type="molecule type" value="Genomic_DNA"/>
</dbReference>
<name>A0A935PVN2_9PROT</name>
<reference evidence="4 5" key="1">
    <citation type="submission" date="2020-10" db="EMBL/GenBank/DDBJ databases">
        <title>Connecting structure to function with the recovery of over 1000 high-quality activated sludge metagenome-assembled genomes encoding full-length rRNA genes using long-read sequencing.</title>
        <authorList>
            <person name="Singleton C.M."/>
            <person name="Petriglieri F."/>
            <person name="Kristensen J.M."/>
            <person name="Kirkegaard R.H."/>
            <person name="Michaelsen T.Y."/>
            <person name="Andersen M.H."/>
            <person name="Karst S.M."/>
            <person name="Dueholm M.S."/>
            <person name="Nielsen P.H."/>
            <person name="Albertsen M."/>
        </authorList>
    </citation>
    <scope>NUCLEOTIDE SEQUENCE [LARGE SCALE GENOMIC DNA]</scope>
    <source>
        <strain evidence="4">EsbW_18-Q3-R4-48_BATAC.285</strain>
    </source>
</reference>
<proteinExistence type="inferred from homology"/>
<organism evidence="4 5">
    <name type="scientific">Candidatus Accumulibacter proximus</name>
    <dbReference type="NCBI Taxonomy" id="2954385"/>
    <lineage>
        <taxon>Bacteria</taxon>
        <taxon>Pseudomonadati</taxon>
        <taxon>Pseudomonadota</taxon>
        <taxon>Betaproteobacteria</taxon>
        <taxon>Candidatus Accumulibacter</taxon>
    </lineage>
</organism>
<evidence type="ECO:0000256" key="1">
    <source>
        <dbReference type="ARBA" id="ARBA00008061"/>
    </source>
</evidence>
<dbReference type="SUPFAM" id="SSF81296">
    <property type="entry name" value="E set domains"/>
    <property type="match status" value="1"/>
</dbReference>
<protein>
    <recommendedName>
        <fullName evidence="3">Glycosyl hydrolase family 13 catalytic domain-containing protein</fullName>
    </recommendedName>
</protein>
<dbReference type="GO" id="GO:0004553">
    <property type="term" value="F:hydrolase activity, hydrolyzing O-glycosyl compounds"/>
    <property type="evidence" value="ECO:0007669"/>
    <property type="project" value="InterPro"/>
</dbReference>
<accession>A0A935PVN2</accession>
<feature type="chain" id="PRO_5036908026" description="Glycosyl hydrolase family 13 catalytic domain-containing protein" evidence="2">
    <location>
        <begin position="26"/>
        <end position="748"/>
    </location>
</feature>
<keyword evidence="2" id="KW-0732">Signal</keyword>
<dbReference type="SUPFAM" id="SSF51445">
    <property type="entry name" value="(Trans)glycosidases"/>
    <property type="match status" value="1"/>
</dbReference>
<dbReference type="InterPro" id="IPR017853">
    <property type="entry name" value="GH"/>
</dbReference>
<dbReference type="AlphaFoldDB" id="A0A935PVN2"/>
<dbReference type="Pfam" id="PF02922">
    <property type="entry name" value="CBM_48"/>
    <property type="match status" value="1"/>
</dbReference>
<sequence length="748" mass="83775">MSKSGLPSCLLAASVLMASAGSASGLELGSSEETRYGAHFGAEKWVDFVVYAPEATAVDLLLYSDPRARTPKHRVRMIRSGDDWKVRVRGANVGHGLFYMYQANGMRAVSPERPYGPLFNPAYVLNDPYAYRTDNVRYDAFFNRIPFTDMQASVYAGGGKSAVYDHSRDRFPGHVRIAPEDLIVYELHVQDYTATLANLPANQRGTYLGLTRSGLRTPGGLAAGIDHLVELGVNAVELMPVMEYDEQTGNENGRLNHWGYMTTNFFAPEARYAARPGHQAVEFKQLVRALHDRGIAVFMDVVYNHTGEQGPWVADGRLAAKCFNLMCLAADRVYRGTPDKRHYLNNTGTGNDLDFSGRERYSKQLVKDSLALWHEVYGIDGFRFDLARILAEGSDDAADWVDNDPRYAAAHLHAEPWDMGGQWWDFMDSNGWSADNNRWAKWLGRYRDKVRRFSQSALKDPGAFKQLIEGYGSVSDGEGPAASSRPWRSVNLVAVHDGYTLRDCTWFNDSDGSQNCWDSNQDEEERRKRQKLLLGVLLTSQGVPVILQGDEFGQTKAGASSQEGARNSYNYESSTGDQAVNRVNWIDWRLKDSDNSASPTGPRYGTELFEWTRGLISLRKQWSHFRRSEFADYVSAAPDDRAGPINDGKYTYTWEGPASGEPSQLAVVWWGKAGEPDLMVVYNERWEPFTVNNLRDWSQGNWKILGRSWLGTGQDLCRPGNWQKSCPDAGDIITVAGRSLAILISDNN</sequence>
<dbReference type="InterPro" id="IPR013783">
    <property type="entry name" value="Ig-like_fold"/>
</dbReference>
<dbReference type="Gene3D" id="3.20.20.80">
    <property type="entry name" value="Glycosidases"/>
    <property type="match status" value="1"/>
</dbReference>
<dbReference type="InterPro" id="IPR014756">
    <property type="entry name" value="Ig_E-set"/>
</dbReference>
<evidence type="ECO:0000259" key="3">
    <source>
        <dbReference type="SMART" id="SM00642"/>
    </source>
</evidence>
<evidence type="ECO:0000256" key="2">
    <source>
        <dbReference type="SAM" id="SignalP"/>
    </source>
</evidence>
<dbReference type="Gene3D" id="2.60.40.10">
    <property type="entry name" value="Immunoglobulins"/>
    <property type="match status" value="1"/>
</dbReference>
<gene>
    <name evidence="4" type="ORF">IPJ27_05075</name>
</gene>
<evidence type="ECO:0000313" key="4">
    <source>
        <dbReference type="EMBL" id="MBK7674174.1"/>
    </source>
</evidence>
<dbReference type="SMART" id="SM00642">
    <property type="entry name" value="Aamy"/>
    <property type="match status" value="1"/>
</dbReference>
<feature type="domain" description="Glycosyl hydrolase family 13 catalytic" evidence="3">
    <location>
        <begin position="208"/>
        <end position="619"/>
    </location>
</feature>
<dbReference type="GO" id="GO:0005975">
    <property type="term" value="P:carbohydrate metabolic process"/>
    <property type="evidence" value="ECO:0007669"/>
    <property type="project" value="InterPro"/>
</dbReference>